<protein>
    <submittedName>
        <fullName evidence="2">Uncharacterized protein</fullName>
    </submittedName>
</protein>
<keyword evidence="3" id="KW-1185">Reference proteome</keyword>
<reference evidence="2 3" key="1">
    <citation type="submission" date="2024-06" db="EMBL/GenBank/DDBJ databases">
        <title>A chromosome level genome sequence of Diviner's sage (Salvia divinorum).</title>
        <authorList>
            <person name="Ford S.A."/>
            <person name="Ro D.-K."/>
            <person name="Ness R.W."/>
            <person name="Phillips M.A."/>
        </authorList>
    </citation>
    <scope>NUCLEOTIDE SEQUENCE [LARGE SCALE GENOMIC DNA]</scope>
    <source>
        <strain evidence="2">SAF-2024a</strain>
        <tissue evidence="2">Leaf</tissue>
    </source>
</reference>
<organism evidence="2 3">
    <name type="scientific">Salvia divinorum</name>
    <name type="common">Maria pastora</name>
    <name type="synonym">Diviner's sage</name>
    <dbReference type="NCBI Taxonomy" id="28513"/>
    <lineage>
        <taxon>Eukaryota</taxon>
        <taxon>Viridiplantae</taxon>
        <taxon>Streptophyta</taxon>
        <taxon>Embryophyta</taxon>
        <taxon>Tracheophyta</taxon>
        <taxon>Spermatophyta</taxon>
        <taxon>Magnoliopsida</taxon>
        <taxon>eudicotyledons</taxon>
        <taxon>Gunneridae</taxon>
        <taxon>Pentapetalae</taxon>
        <taxon>asterids</taxon>
        <taxon>lamiids</taxon>
        <taxon>Lamiales</taxon>
        <taxon>Lamiaceae</taxon>
        <taxon>Nepetoideae</taxon>
        <taxon>Mentheae</taxon>
        <taxon>Salviinae</taxon>
        <taxon>Salvia</taxon>
        <taxon>Salvia subgen. Calosphace</taxon>
    </lineage>
</organism>
<dbReference type="EMBL" id="JBEAFC010000004">
    <property type="protein sequence ID" value="KAL1558424.1"/>
    <property type="molecule type" value="Genomic_DNA"/>
</dbReference>
<dbReference type="Proteomes" id="UP001567538">
    <property type="component" value="Unassembled WGS sequence"/>
</dbReference>
<feature type="region of interest" description="Disordered" evidence="1">
    <location>
        <begin position="1"/>
        <end position="44"/>
    </location>
</feature>
<gene>
    <name evidence="2" type="ORF">AAHA92_08895</name>
</gene>
<feature type="compositionally biased region" description="Low complexity" evidence="1">
    <location>
        <begin position="25"/>
        <end position="37"/>
    </location>
</feature>
<proteinExistence type="predicted"/>
<comment type="caution">
    <text evidence="2">The sequence shown here is derived from an EMBL/GenBank/DDBJ whole genome shotgun (WGS) entry which is preliminary data.</text>
</comment>
<accession>A0ABD1HPP0</accession>
<name>A0ABD1HPP0_SALDI</name>
<evidence type="ECO:0000256" key="1">
    <source>
        <dbReference type="SAM" id="MobiDB-lite"/>
    </source>
</evidence>
<evidence type="ECO:0000313" key="2">
    <source>
        <dbReference type="EMBL" id="KAL1558424.1"/>
    </source>
</evidence>
<sequence length="85" mass="8593">MVATAACRSPSSGTAPAAFCSPSHAAAPARPATAQPRRSLRPPPSALVGEVIEWSARSPVGATAVKSVAVFGSHRGSLSLWPKVC</sequence>
<dbReference type="AlphaFoldDB" id="A0ABD1HPP0"/>
<evidence type="ECO:0000313" key="3">
    <source>
        <dbReference type="Proteomes" id="UP001567538"/>
    </source>
</evidence>